<feature type="transmembrane region" description="Helical" evidence="6">
    <location>
        <begin position="213"/>
        <end position="237"/>
    </location>
</feature>
<evidence type="ECO:0000313" key="9">
    <source>
        <dbReference type="Proteomes" id="UP001056384"/>
    </source>
</evidence>
<proteinExistence type="inferred from homology"/>
<gene>
    <name evidence="8" type="ORF">Slin15195_G089110</name>
</gene>
<reference evidence="8" key="1">
    <citation type="submission" date="2022-06" db="EMBL/GenBank/DDBJ databases">
        <title>Complete genome sequences of two strains of the flax pathogen Septoria linicola.</title>
        <authorList>
            <person name="Lapalu N."/>
            <person name="Simon A."/>
            <person name="Demenou B."/>
            <person name="Paumier D."/>
            <person name="Guillot M.-P."/>
            <person name="Gout L."/>
            <person name="Valade R."/>
        </authorList>
    </citation>
    <scope>NUCLEOTIDE SEQUENCE</scope>
    <source>
        <strain evidence="8">SE15195</strain>
    </source>
</reference>
<organism evidence="8 9">
    <name type="scientific">Septoria linicola</name>
    <dbReference type="NCBI Taxonomy" id="215465"/>
    <lineage>
        <taxon>Eukaryota</taxon>
        <taxon>Fungi</taxon>
        <taxon>Dikarya</taxon>
        <taxon>Ascomycota</taxon>
        <taxon>Pezizomycotina</taxon>
        <taxon>Dothideomycetes</taxon>
        <taxon>Dothideomycetidae</taxon>
        <taxon>Mycosphaerellales</taxon>
        <taxon>Mycosphaerellaceae</taxon>
        <taxon>Septoria</taxon>
    </lineage>
</organism>
<feature type="transmembrane region" description="Helical" evidence="6">
    <location>
        <begin position="95"/>
        <end position="119"/>
    </location>
</feature>
<feature type="transmembrane region" description="Helical" evidence="6">
    <location>
        <begin position="17"/>
        <end position="40"/>
    </location>
</feature>
<feature type="transmembrane region" description="Helical" evidence="6">
    <location>
        <begin position="131"/>
        <end position="151"/>
    </location>
</feature>
<keyword evidence="3 6" id="KW-1133">Transmembrane helix</keyword>
<evidence type="ECO:0000256" key="2">
    <source>
        <dbReference type="ARBA" id="ARBA00022692"/>
    </source>
</evidence>
<evidence type="ECO:0000256" key="3">
    <source>
        <dbReference type="ARBA" id="ARBA00022989"/>
    </source>
</evidence>
<evidence type="ECO:0000256" key="6">
    <source>
        <dbReference type="SAM" id="Phobius"/>
    </source>
</evidence>
<evidence type="ECO:0000259" key="7">
    <source>
        <dbReference type="Pfam" id="PF20684"/>
    </source>
</evidence>
<comment type="subcellular location">
    <subcellularLocation>
        <location evidence="1">Membrane</location>
        <topology evidence="1">Multi-pass membrane protein</topology>
    </subcellularLocation>
</comment>
<feature type="domain" description="Rhodopsin" evidence="7">
    <location>
        <begin position="36"/>
        <end position="277"/>
    </location>
</feature>
<dbReference type="GO" id="GO:0016020">
    <property type="term" value="C:membrane"/>
    <property type="evidence" value="ECO:0007669"/>
    <property type="project" value="UniProtKB-SubCell"/>
</dbReference>
<dbReference type="InterPro" id="IPR052337">
    <property type="entry name" value="SAT4-like"/>
</dbReference>
<dbReference type="OrthoDB" id="444631at2759"/>
<dbReference type="PANTHER" id="PTHR33048:SF129">
    <property type="entry name" value="INTEGRAL MEMBRANE PROTEIN-RELATED"/>
    <property type="match status" value="1"/>
</dbReference>
<keyword evidence="4 6" id="KW-0472">Membrane</keyword>
<evidence type="ECO:0000256" key="4">
    <source>
        <dbReference type="ARBA" id="ARBA00023136"/>
    </source>
</evidence>
<keyword evidence="9" id="KW-1185">Reference proteome</keyword>
<dbReference type="InterPro" id="IPR049326">
    <property type="entry name" value="Rhodopsin_dom_fungi"/>
</dbReference>
<evidence type="ECO:0000256" key="5">
    <source>
        <dbReference type="ARBA" id="ARBA00038359"/>
    </source>
</evidence>
<sequence>MDVPQQSTSTQNDSKQLLIIAVSVVLMVVTLLGISLRIYARLAVLRKVFTDDVLMLFGTLTALGLSATFAIAAYHGYGKHVSQLRPEDLAALRKIAFAIIFLYIITSLLVKTSFLILYLRLDQRGPMRATVYILMFVVAAQNISFLIVQALSCMPPSFLPVGNEAVDRKCWSPQTIQQSYNVNGVLIAIIDAAIFVVPLCMLHGMELPPKQKFAVGGLFALGVLPIAAGCLRCFYTWNAIDSNDIHYDLAEGGVFAQLELHLAILCGSASTFKVLLKGIWPSCCHADDSHLQSFEDLHRRAIELPTPWPTEQHKMMDVAESPVSTDGSWRTWTPPLPAVFEEPVPEQPPAPRLSRLMMKKTQEGGDVAKLPADLHLKIPSIESRLKGRHA</sequence>
<keyword evidence="2 6" id="KW-0812">Transmembrane</keyword>
<accession>A0A9Q9EMJ4</accession>
<dbReference type="EMBL" id="CP099424">
    <property type="protein sequence ID" value="USW55592.1"/>
    <property type="molecule type" value="Genomic_DNA"/>
</dbReference>
<dbReference type="Proteomes" id="UP001056384">
    <property type="component" value="Chromosome 7"/>
</dbReference>
<name>A0A9Q9EMJ4_9PEZI</name>
<feature type="transmembrane region" description="Helical" evidence="6">
    <location>
        <begin position="52"/>
        <end position="75"/>
    </location>
</feature>
<dbReference type="AlphaFoldDB" id="A0A9Q9EMJ4"/>
<evidence type="ECO:0000313" key="8">
    <source>
        <dbReference type="EMBL" id="USW55592.1"/>
    </source>
</evidence>
<evidence type="ECO:0000256" key="1">
    <source>
        <dbReference type="ARBA" id="ARBA00004141"/>
    </source>
</evidence>
<comment type="similarity">
    <text evidence="5">Belongs to the SAT4 family.</text>
</comment>
<protein>
    <recommendedName>
        <fullName evidence="7">Rhodopsin domain-containing protein</fullName>
    </recommendedName>
</protein>
<dbReference type="PANTHER" id="PTHR33048">
    <property type="entry name" value="PTH11-LIKE INTEGRAL MEMBRANE PROTEIN (AFU_ORTHOLOGUE AFUA_5G11245)"/>
    <property type="match status" value="1"/>
</dbReference>
<dbReference type="Pfam" id="PF20684">
    <property type="entry name" value="Fung_rhodopsin"/>
    <property type="match status" value="1"/>
</dbReference>